<keyword evidence="5 10" id="KW-0133">Cell shape</keyword>
<dbReference type="InterPro" id="IPR007235">
    <property type="entry name" value="Glyco_trans_28_C"/>
</dbReference>
<dbReference type="GO" id="GO:0051991">
    <property type="term" value="F:UDP-N-acetyl-D-glucosamine:N-acetylmuramoyl-L-alanyl-D-glutamyl-meso-2,6-diaminopimelyl-D-alanyl-D-alanine-diphosphoundecaprenol 4-beta-N-acetylglucosaminlytransferase activity"/>
    <property type="evidence" value="ECO:0007669"/>
    <property type="project" value="RHEA"/>
</dbReference>
<keyword evidence="6 10" id="KW-0573">Peptidoglycan synthesis</keyword>
<proteinExistence type="inferred from homology"/>
<dbReference type="Pfam" id="PF04101">
    <property type="entry name" value="Glyco_tran_28_C"/>
    <property type="match status" value="1"/>
</dbReference>
<organism evidence="13 14">
    <name type="scientific">Melioribacter roseus (strain DSM 23840 / JCM 17771 / VKM B-2668 / P3M-2)</name>
    <dbReference type="NCBI Taxonomy" id="1191523"/>
    <lineage>
        <taxon>Bacteria</taxon>
        <taxon>Pseudomonadati</taxon>
        <taxon>Ignavibacteriota</taxon>
        <taxon>Ignavibacteria</taxon>
        <taxon>Ignavibacteriales</taxon>
        <taxon>Melioribacteraceae</taxon>
        <taxon>Melioribacter</taxon>
    </lineage>
</organism>
<dbReference type="GO" id="GO:0005886">
    <property type="term" value="C:plasma membrane"/>
    <property type="evidence" value="ECO:0007669"/>
    <property type="project" value="UniProtKB-UniRule"/>
</dbReference>
<dbReference type="InterPro" id="IPR006009">
    <property type="entry name" value="GlcNAc_MurG"/>
</dbReference>
<comment type="catalytic activity">
    <reaction evidence="10">
        <text>di-trans,octa-cis-undecaprenyl diphospho-N-acetyl-alpha-D-muramoyl-L-alanyl-D-glutamyl-meso-2,6-diaminopimeloyl-D-alanyl-D-alanine + UDP-N-acetyl-alpha-D-glucosamine = di-trans,octa-cis-undecaprenyl diphospho-[N-acetyl-alpha-D-glucosaminyl-(1-&gt;4)]-N-acetyl-alpha-D-muramoyl-L-alanyl-D-glutamyl-meso-2,6-diaminopimeloyl-D-alanyl-D-alanine + UDP + H(+)</text>
        <dbReference type="Rhea" id="RHEA:31227"/>
        <dbReference type="ChEBI" id="CHEBI:15378"/>
        <dbReference type="ChEBI" id="CHEBI:57705"/>
        <dbReference type="ChEBI" id="CHEBI:58223"/>
        <dbReference type="ChEBI" id="CHEBI:61387"/>
        <dbReference type="ChEBI" id="CHEBI:61388"/>
        <dbReference type="EC" id="2.4.1.227"/>
    </reaction>
</comment>
<dbReference type="AlphaFoldDB" id="I6YSN4"/>
<keyword evidence="7 10" id="KW-0472">Membrane</keyword>
<dbReference type="GO" id="GO:0009252">
    <property type="term" value="P:peptidoglycan biosynthetic process"/>
    <property type="evidence" value="ECO:0007669"/>
    <property type="project" value="UniProtKB-UniRule"/>
</dbReference>
<evidence type="ECO:0000256" key="2">
    <source>
        <dbReference type="ARBA" id="ARBA00022618"/>
    </source>
</evidence>
<dbReference type="STRING" id="1191523.MROS_0313"/>
<feature type="domain" description="Glycosyl transferase family 28 C-terminal" evidence="12">
    <location>
        <begin position="195"/>
        <end position="353"/>
    </location>
</feature>
<dbReference type="OrthoDB" id="9808936at2"/>
<keyword evidence="8 10" id="KW-0131">Cell cycle</keyword>
<dbReference type="HAMAP" id="MF_00033">
    <property type="entry name" value="MurG"/>
    <property type="match status" value="1"/>
</dbReference>
<feature type="binding site" evidence="10">
    <location>
        <position position="172"/>
    </location>
    <ligand>
        <name>UDP-N-acetyl-alpha-D-glucosamine</name>
        <dbReference type="ChEBI" id="CHEBI:57705"/>
    </ligand>
</feature>
<comment type="function">
    <text evidence="10">Cell wall formation. Catalyzes the transfer of a GlcNAc subunit on undecaprenyl-pyrophosphoryl-MurNAc-pentapeptide (lipid intermediate I) to form undecaprenyl-pyrophosphoryl-MurNAc-(pentapeptide)GlcNAc (lipid intermediate II).</text>
</comment>
<dbReference type="PATRIC" id="fig|1191523.3.peg.320"/>
<evidence type="ECO:0000256" key="6">
    <source>
        <dbReference type="ARBA" id="ARBA00022984"/>
    </source>
</evidence>
<sequence length="367" mass="40782">MKNSNPYRFVFAAGGTGGHLYPAIAVAQYIKKLHPESEIVFFGNKDKIESRVVPQYGFEFKNIWISGFYRKFDLRNLLFPVKLIASAFQSLFFMMRFKPRVAVGCGAYVSGPVVWAASVIGSKIILLEQNSYPGIANRLLERKANEIHVAFEESKKYFRFKDKIYVTGNPVRIDLSLIDKNEAAKKFGLDPAKKTVLILGGSLGARSLNESAARIVDLFEKEDLQLIWQTGKLYYDAYKKYDTEKNKTMPFIEDMRAAYSASDLVIARAGATTIAEISALGKAAVLVPSPNVAANHQYFNALALAESNAAVLIEDKNLSSELKNKLIELINDDEKLKKLSDAIKTFSKPEAASVIAQKAIGMAEQIN</sequence>
<dbReference type="NCBIfam" id="TIGR01133">
    <property type="entry name" value="murG"/>
    <property type="match status" value="1"/>
</dbReference>
<keyword evidence="4 10" id="KW-0808">Transferase</keyword>
<dbReference type="Gene3D" id="3.40.50.2000">
    <property type="entry name" value="Glycogen Phosphorylase B"/>
    <property type="match status" value="2"/>
</dbReference>
<dbReference type="GO" id="GO:0051301">
    <property type="term" value="P:cell division"/>
    <property type="evidence" value="ECO:0007669"/>
    <property type="project" value="UniProtKB-KW"/>
</dbReference>
<dbReference type="UniPathway" id="UPA00219"/>
<comment type="caution">
    <text evidence="10">Lacks conserved residue(s) required for the propagation of feature annotation.</text>
</comment>
<evidence type="ECO:0000259" key="12">
    <source>
        <dbReference type="Pfam" id="PF04101"/>
    </source>
</evidence>
<evidence type="ECO:0000256" key="3">
    <source>
        <dbReference type="ARBA" id="ARBA00022676"/>
    </source>
</evidence>
<reference evidence="13 14" key="1">
    <citation type="journal article" date="2013" name="PLoS ONE">
        <title>Genomic analysis of Melioribacter roseus, facultatively anaerobic organotrophic bacterium representing a novel deep lineage within Bacteriodetes/Chlorobi group.</title>
        <authorList>
            <person name="Kadnikov V.V."/>
            <person name="Mardanov A.V."/>
            <person name="Podosokorskaya O.A."/>
            <person name="Gavrilov S.N."/>
            <person name="Kublanov I.V."/>
            <person name="Beletsky A.V."/>
            <person name="Bonch-Osmolovskaya E.A."/>
            <person name="Ravin N.V."/>
        </authorList>
    </citation>
    <scope>NUCLEOTIDE SEQUENCE [LARGE SCALE GENOMIC DNA]</scope>
    <source>
        <strain evidence="14">JCM 17771 / P3M-2</strain>
    </source>
</reference>
<dbReference type="InterPro" id="IPR004276">
    <property type="entry name" value="GlycoTrans_28_N"/>
</dbReference>
<evidence type="ECO:0000256" key="7">
    <source>
        <dbReference type="ARBA" id="ARBA00023136"/>
    </source>
</evidence>
<evidence type="ECO:0000256" key="5">
    <source>
        <dbReference type="ARBA" id="ARBA00022960"/>
    </source>
</evidence>
<name>I6YSN4_MELRP</name>
<keyword evidence="2 10" id="KW-0132">Cell division</keyword>
<keyword evidence="3 10" id="KW-0328">Glycosyltransferase</keyword>
<dbReference type="PANTHER" id="PTHR21015">
    <property type="entry name" value="UDP-N-ACETYLGLUCOSAMINE--N-ACETYLMURAMYL-(PENTAPEPTIDE) PYROPHOSPHORYL-UNDECAPRENOL N-ACETYLGLUCOSAMINE TRANSFERASE 1"/>
    <property type="match status" value="1"/>
</dbReference>
<dbReference type="GO" id="GO:0005975">
    <property type="term" value="P:carbohydrate metabolic process"/>
    <property type="evidence" value="ECO:0007669"/>
    <property type="project" value="InterPro"/>
</dbReference>
<dbReference type="CDD" id="cd03785">
    <property type="entry name" value="GT28_MurG"/>
    <property type="match status" value="1"/>
</dbReference>
<feature type="domain" description="Glycosyltransferase family 28 N-terminal" evidence="11">
    <location>
        <begin position="9"/>
        <end position="148"/>
    </location>
</feature>
<evidence type="ECO:0000256" key="8">
    <source>
        <dbReference type="ARBA" id="ARBA00023306"/>
    </source>
</evidence>
<evidence type="ECO:0000313" key="13">
    <source>
        <dbReference type="EMBL" id="AFN73557.1"/>
    </source>
</evidence>
<comment type="pathway">
    <text evidence="10">Cell wall biogenesis; peptidoglycan biosynthesis.</text>
</comment>
<evidence type="ECO:0000256" key="9">
    <source>
        <dbReference type="ARBA" id="ARBA00023316"/>
    </source>
</evidence>
<dbReference type="GO" id="GO:0050511">
    <property type="term" value="F:undecaprenyldiphospho-muramoylpentapeptide beta-N-acetylglucosaminyltransferase activity"/>
    <property type="evidence" value="ECO:0007669"/>
    <property type="project" value="UniProtKB-UniRule"/>
</dbReference>
<dbReference type="GO" id="GO:0008360">
    <property type="term" value="P:regulation of cell shape"/>
    <property type="evidence" value="ECO:0007669"/>
    <property type="project" value="UniProtKB-KW"/>
</dbReference>
<comment type="similarity">
    <text evidence="10">Belongs to the glycosyltransferase 28 family. MurG subfamily.</text>
</comment>
<protein>
    <recommendedName>
        <fullName evidence="10">UDP-N-acetylglucosamine--N-acetylmuramyl-(pentapeptide) pyrophosphoryl-undecaprenol N-acetylglucosamine transferase</fullName>
        <ecNumber evidence="10">2.4.1.227</ecNumber>
    </recommendedName>
    <alternativeName>
        <fullName evidence="10">Undecaprenyl-PP-MurNAc-pentapeptide-UDPGlcNAc GlcNAc transferase</fullName>
    </alternativeName>
</protein>
<evidence type="ECO:0000256" key="4">
    <source>
        <dbReference type="ARBA" id="ARBA00022679"/>
    </source>
</evidence>
<dbReference type="PANTHER" id="PTHR21015:SF22">
    <property type="entry name" value="GLYCOSYLTRANSFERASE"/>
    <property type="match status" value="1"/>
</dbReference>
<dbReference type="eggNOG" id="COG0707">
    <property type="taxonomic scope" value="Bacteria"/>
</dbReference>
<accession>I6YSN4</accession>
<evidence type="ECO:0000256" key="1">
    <source>
        <dbReference type="ARBA" id="ARBA00022475"/>
    </source>
</evidence>
<dbReference type="KEGG" id="mro:MROS_0313"/>
<evidence type="ECO:0000259" key="11">
    <source>
        <dbReference type="Pfam" id="PF03033"/>
    </source>
</evidence>
<dbReference type="SUPFAM" id="SSF53756">
    <property type="entry name" value="UDP-Glycosyltransferase/glycogen phosphorylase"/>
    <property type="match status" value="1"/>
</dbReference>
<dbReference type="EC" id="2.4.1.227" evidence="10"/>
<feature type="binding site" evidence="10">
    <location>
        <position position="202"/>
    </location>
    <ligand>
        <name>UDP-N-acetyl-alpha-D-glucosamine</name>
        <dbReference type="ChEBI" id="CHEBI:57705"/>
    </ligand>
</feature>
<dbReference type="RefSeq" id="WP_014854994.1">
    <property type="nucleotide sequence ID" value="NC_018178.1"/>
</dbReference>
<dbReference type="Pfam" id="PF03033">
    <property type="entry name" value="Glyco_transf_28"/>
    <property type="match status" value="1"/>
</dbReference>
<feature type="binding site" evidence="10">
    <location>
        <begin position="16"/>
        <end position="18"/>
    </location>
    <ligand>
        <name>UDP-N-acetyl-alpha-D-glucosamine</name>
        <dbReference type="ChEBI" id="CHEBI:57705"/>
    </ligand>
</feature>
<feature type="binding site" evidence="10">
    <location>
        <position position="130"/>
    </location>
    <ligand>
        <name>UDP-N-acetyl-alpha-D-glucosamine</name>
        <dbReference type="ChEBI" id="CHEBI:57705"/>
    </ligand>
</feature>
<feature type="binding site" evidence="10">
    <location>
        <position position="297"/>
    </location>
    <ligand>
        <name>UDP-N-acetyl-alpha-D-glucosamine</name>
        <dbReference type="ChEBI" id="CHEBI:57705"/>
    </ligand>
</feature>
<evidence type="ECO:0000256" key="10">
    <source>
        <dbReference type="HAMAP-Rule" id="MF_00033"/>
    </source>
</evidence>
<keyword evidence="9 10" id="KW-0961">Cell wall biogenesis/degradation</keyword>
<evidence type="ECO:0000313" key="14">
    <source>
        <dbReference type="Proteomes" id="UP000009011"/>
    </source>
</evidence>
<dbReference type="GO" id="GO:0071555">
    <property type="term" value="P:cell wall organization"/>
    <property type="evidence" value="ECO:0007669"/>
    <property type="project" value="UniProtKB-KW"/>
</dbReference>
<feature type="binding site" evidence="10">
    <location>
        <position position="252"/>
    </location>
    <ligand>
        <name>UDP-N-acetyl-alpha-D-glucosamine</name>
        <dbReference type="ChEBI" id="CHEBI:57705"/>
    </ligand>
</feature>
<keyword evidence="1 10" id="KW-1003">Cell membrane</keyword>
<dbReference type="HOGENOM" id="CLU_037404_0_1_10"/>
<dbReference type="Proteomes" id="UP000009011">
    <property type="component" value="Chromosome"/>
</dbReference>
<gene>
    <name evidence="10" type="primary">murG</name>
    <name evidence="13" type="ordered locus">MROS_0313</name>
</gene>
<keyword evidence="14" id="KW-1185">Reference proteome</keyword>
<dbReference type="EMBL" id="CP003557">
    <property type="protein sequence ID" value="AFN73557.1"/>
    <property type="molecule type" value="Genomic_DNA"/>
</dbReference>